<evidence type="ECO:0000256" key="2">
    <source>
        <dbReference type="ARBA" id="ARBA00022946"/>
    </source>
</evidence>
<evidence type="ECO:0000256" key="1">
    <source>
        <dbReference type="ARBA" id="ARBA00004173"/>
    </source>
</evidence>
<keyword evidence="2" id="KW-0809">Transit peptide</keyword>
<name>A0A0N5AUL6_9BILA</name>
<dbReference type="AlphaFoldDB" id="A0A0N5AUL6"/>
<dbReference type="GO" id="GO:0003735">
    <property type="term" value="F:structural constituent of ribosome"/>
    <property type="evidence" value="ECO:0007669"/>
    <property type="project" value="TreeGrafter"/>
</dbReference>
<sequence length="155" mass="18061">MLPLLRYNQIIGRSLRSLETLKPTLTGSFGYARRNYAAKKPQSSKEDKSFIDLDTEKLCSYVCINYLADAKEPGPKILPDDQYPKWLFELYLDGKKEVEELDPEIDGWEYWKAYSRRAAKQEARHRKLRTRFLHLQNSPSMKKSEGIAHKPAPVQ</sequence>
<evidence type="ECO:0000256" key="7">
    <source>
        <dbReference type="ARBA" id="ARBA00035179"/>
    </source>
</evidence>
<accession>A0A0N5AUL6</accession>
<organism evidence="8 9">
    <name type="scientific">Syphacia muris</name>
    <dbReference type="NCBI Taxonomy" id="451379"/>
    <lineage>
        <taxon>Eukaryota</taxon>
        <taxon>Metazoa</taxon>
        <taxon>Ecdysozoa</taxon>
        <taxon>Nematoda</taxon>
        <taxon>Chromadorea</taxon>
        <taxon>Rhabditida</taxon>
        <taxon>Spirurina</taxon>
        <taxon>Oxyuridomorpha</taxon>
        <taxon>Oxyuroidea</taxon>
        <taxon>Oxyuridae</taxon>
        <taxon>Syphacia</taxon>
    </lineage>
</organism>
<comment type="subcellular location">
    <subcellularLocation>
        <location evidence="1">Mitochondrion</location>
    </subcellularLocation>
</comment>
<protein>
    <recommendedName>
        <fullName evidence="7">Large ribosomal subunit protein mL54</fullName>
    </recommendedName>
</protein>
<keyword evidence="3" id="KW-0689">Ribosomal protein</keyword>
<evidence type="ECO:0000256" key="5">
    <source>
        <dbReference type="ARBA" id="ARBA00023274"/>
    </source>
</evidence>
<comment type="similarity">
    <text evidence="6">Belongs to the mitochondrion-specific ribosomal protein mL54 family.</text>
</comment>
<evidence type="ECO:0000256" key="4">
    <source>
        <dbReference type="ARBA" id="ARBA00023128"/>
    </source>
</evidence>
<dbReference type="Proteomes" id="UP000046393">
    <property type="component" value="Unplaced"/>
</dbReference>
<dbReference type="STRING" id="451379.A0A0N5AUL6"/>
<keyword evidence="8" id="KW-1185">Reference proteome</keyword>
<dbReference type="PANTHER" id="PTHR28595:SF1">
    <property type="entry name" value="LARGE RIBOSOMAL SUBUNIT PROTEIN ML54"/>
    <property type="match status" value="1"/>
</dbReference>
<evidence type="ECO:0000313" key="9">
    <source>
        <dbReference type="WBParaSite" id="SMUV_0000855401-mRNA-1"/>
    </source>
</evidence>
<evidence type="ECO:0000256" key="3">
    <source>
        <dbReference type="ARBA" id="ARBA00022980"/>
    </source>
</evidence>
<proteinExistence type="inferred from homology"/>
<dbReference type="GO" id="GO:0005762">
    <property type="term" value="C:mitochondrial large ribosomal subunit"/>
    <property type="evidence" value="ECO:0007669"/>
    <property type="project" value="TreeGrafter"/>
</dbReference>
<dbReference type="PANTHER" id="PTHR28595">
    <property type="entry name" value="39S RIBOSOMAL PROTEIN L54, MITOCHONDRIAL"/>
    <property type="match status" value="1"/>
</dbReference>
<dbReference type="Pfam" id="PF08561">
    <property type="entry name" value="Ribosomal_L37"/>
    <property type="match status" value="1"/>
</dbReference>
<dbReference type="InterPro" id="IPR013870">
    <property type="entry name" value="Ribosomal_mL54"/>
</dbReference>
<reference evidence="9" key="1">
    <citation type="submission" date="2017-02" db="UniProtKB">
        <authorList>
            <consortium name="WormBaseParasite"/>
        </authorList>
    </citation>
    <scope>IDENTIFICATION</scope>
</reference>
<evidence type="ECO:0000313" key="8">
    <source>
        <dbReference type="Proteomes" id="UP000046393"/>
    </source>
</evidence>
<keyword evidence="5" id="KW-0687">Ribonucleoprotein</keyword>
<evidence type="ECO:0000256" key="6">
    <source>
        <dbReference type="ARBA" id="ARBA00033752"/>
    </source>
</evidence>
<dbReference type="WBParaSite" id="SMUV_0000855401-mRNA-1">
    <property type="protein sequence ID" value="SMUV_0000855401-mRNA-1"/>
    <property type="gene ID" value="SMUV_0000855401"/>
</dbReference>
<keyword evidence="4" id="KW-0496">Mitochondrion</keyword>